<evidence type="ECO:0000259" key="1">
    <source>
        <dbReference type="Pfam" id="PF13539"/>
    </source>
</evidence>
<dbReference type="GO" id="GO:0008233">
    <property type="term" value="F:peptidase activity"/>
    <property type="evidence" value="ECO:0007669"/>
    <property type="project" value="InterPro"/>
</dbReference>
<organism evidence="2 3">
    <name type="scientific">Candidatus Eisenbergiella merdigallinarum</name>
    <dbReference type="NCBI Taxonomy" id="2838552"/>
    <lineage>
        <taxon>Bacteria</taxon>
        <taxon>Bacillati</taxon>
        <taxon>Bacillota</taxon>
        <taxon>Clostridia</taxon>
        <taxon>Lachnospirales</taxon>
        <taxon>Lachnospiraceae</taxon>
        <taxon>Eisenbergiella</taxon>
    </lineage>
</organism>
<protein>
    <submittedName>
        <fullName evidence="2">M15 family metallopeptidase</fullName>
    </submittedName>
</protein>
<name>A0A9D2MS07_9FIRM</name>
<dbReference type="Gene3D" id="3.30.1380.10">
    <property type="match status" value="1"/>
</dbReference>
<dbReference type="Pfam" id="PF13539">
    <property type="entry name" value="Peptidase_M15_4"/>
    <property type="match status" value="1"/>
</dbReference>
<dbReference type="InterPro" id="IPR039561">
    <property type="entry name" value="Peptidase_M15C"/>
</dbReference>
<accession>A0A9D2MS07</accession>
<comment type="caution">
    <text evidence="2">The sequence shown here is derived from an EMBL/GenBank/DDBJ whole genome shotgun (WGS) entry which is preliminary data.</text>
</comment>
<dbReference type="Proteomes" id="UP000886883">
    <property type="component" value="Unassembled WGS sequence"/>
</dbReference>
<evidence type="ECO:0000313" key="3">
    <source>
        <dbReference type="Proteomes" id="UP000886883"/>
    </source>
</evidence>
<sequence>MEDDFLPEFYAEKIPDEVFRRMRGKSFREGCPVSREELRYLKISHFGFDGMPRTGEMVAAGRIADDLLEIFQKLFQARYPIERIRLIDDYGGSDAASMRDNNTSCFHFRTISGSKKLSKHSLGLAVDVNPLYNPYVKTAGDRVVTEPPEAWAYADRSAEFPHKITEEDLCCRLFCRYGFEWGGAWKAVRDYQHFEKKIPEP</sequence>
<gene>
    <name evidence="2" type="ORF">H9763_10795</name>
</gene>
<dbReference type="EMBL" id="DWXE01000040">
    <property type="protein sequence ID" value="HJB91933.1"/>
    <property type="molecule type" value="Genomic_DNA"/>
</dbReference>
<reference evidence="2" key="2">
    <citation type="submission" date="2021-04" db="EMBL/GenBank/DDBJ databases">
        <authorList>
            <person name="Gilroy R."/>
        </authorList>
    </citation>
    <scope>NUCLEOTIDE SEQUENCE</scope>
    <source>
        <strain evidence="2">USAMLcec3-2134</strain>
    </source>
</reference>
<proteinExistence type="predicted"/>
<reference evidence="2" key="1">
    <citation type="journal article" date="2021" name="PeerJ">
        <title>Extensive microbial diversity within the chicken gut microbiome revealed by metagenomics and culture.</title>
        <authorList>
            <person name="Gilroy R."/>
            <person name="Ravi A."/>
            <person name="Getino M."/>
            <person name="Pursley I."/>
            <person name="Horton D.L."/>
            <person name="Alikhan N.F."/>
            <person name="Baker D."/>
            <person name="Gharbi K."/>
            <person name="Hall N."/>
            <person name="Watson M."/>
            <person name="Adriaenssens E.M."/>
            <person name="Foster-Nyarko E."/>
            <person name="Jarju S."/>
            <person name="Secka A."/>
            <person name="Antonio M."/>
            <person name="Oren A."/>
            <person name="Chaudhuri R.R."/>
            <person name="La Ragione R."/>
            <person name="Hildebrand F."/>
            <person name="Pallen M.J."/>
        </authorList>
    </citation>
    <scope>NUCLEOTIDE SEQUENCE</scope>
    <source>
        <strain evidence="2">USAMLcec3-2134</strain>
    </source>
</reference>
<dbReference type="InterPro" id="IPR009045">
    <property type="entry name" value="Zn_M74/Hedgehog-like"/>
</dbReference>
<evidence type="ECO:0000313" key="2">
    <source>
        <dbReference type="EMBL" id="HJB91933.1"/>
    </source>
</evidence>
<dbReference type="SUPFAM" id="SSF55166">
    <property type="entry name" value="Hedgehog/DD-peptidase"/>
    <property type="match status" value="1"/>
</dbReference>
<dbReference type="AlphaFoldDB" id="A0A9D2MS07"/>
<feature type="domain" description="Peptidase M15C" evidence="1">
    <location>
        <begin position="113"/>
        <end position="196"/>
    </location>
</feature>